<organism evidence="1 2">
    <name type="scientific">Paenibacillus pectinilyticus</name>
    <dbReference type="NCBI Taxonomy" id="512399"/>
    <lineage>
        <taxon>Bacteria</taxon>
        <taxon>Bacillati</taxon>
        <taxon>Bacillota</taxon>
        <taxon>Bacilli</taxon>
        <taxon>Bacillales</taxon>
        <taxon>Paenibacillaceae</taxon>
        <taxon>Paenibacillus</taxon>
    </lineage>
</organism>
<evidence type="ECO:0000313" key="1">
    <source>
        <dbReference type="EMBL" id="OCT10917.1"/>
    </source>
</evidence>
<accession>A0A1C0ZS77</accession>
<sequence length="184" mass="21014">MSLIPTSRRSDSIDYDTLHFLLQTPSVQFIYWQLSTSKQRLLREHFEKDWRSLTPTLRFHEMNDHPSAKQAPERVLEMLLPSGESCFLTGLNTGQRYRASLGIRNEQGQFIPLLRSNTIQIPAQALSDLPQHQPSESDPHFVYQPTPIGLPQVTPDAHEHFSAYSVYVPKNTYSVDMESGGDTD</sequence>
<proteinExistence type="predicted"/>
<dbReference type="InterPro" id="IPR032585">
    <property type="entry name" value="DUF4912"/>
</dbReference>
<gene>
    <name evidence="1" type="ORF">A8709_04215</name>
</gene>
<dbReference type="EMBL" id="LYPC01000028">
    <property type="protein sequence ID" value="OCT10917.1"/>
    <property type="molecule type" value="Genomic_DNA"/>
</dbReference>
<dbReference type="Proteomes" id="UP000093309">
    <property type="component" value="Unassembled WGS sequence"/>
</dbReference>
<dbReference type="OrthoDB" id="9812700at2"/>
<keyword evidence="2" id="KW-1185">Reference proteome</keyword>
<protein>
    <recommendedName>
        <fullName evidence="3">DUF4912 domain-containing protein</fullName>
    </recommendedName>
</protein>
<evidence type="ECO:0000313" key="2">
    <source>
        <dbReference type="Proteomes" id="UP000093309"/>
    </source>
</evidence>
<reference evidence="2" key="1">
    <citation type="submission" date="2016-05" db="EMBL/GenBank/DDBJ databases">
        <title>Paenibacillus oryzae. sp. nov., isolated from the rice root.</title>
        <authorList>
            <person name="Zhang J."/>
            <person name="Zhang X."/>
        </authorList>
    </citation>
    <scope>NUCLEOTIDE SEQUENCE [LARGE SCALE GENOMIC DNA]</scope>
    <source>
        <strain evidence="2">KCTC13222</strain>
    </source>
</reference>
<comment type="caution">
    <text evidence="1">The sequence shown here is derived from an EMBL/GenBank/DDBJ whole genome shotgun (WGS) entry which is preliminary data.</text>
</comment>
<dbReference type="AlphaFoldDB" id="A0A1C0ZS77"/>
<dbReference type="STRING" id="512399.A8709_04215"/>
<evidence type="ECO:0008006" key="3">
    <source>
        <dbReference type="Google" id="ProtNLM"/>
    </source>
</evidence>
<name>A0A1C0ZS77_9BACL</name>
<dbReference type="Pfam" id="PF16258">
    <property type="entry name" value="DUF4912"/>
    <property type="match status" value="1"/>
</dbReference>
<dbReference type="RefSeq" id="WP_065857483.1">
    <property type="nucleotide sequence ID" value="NZ_LYPC01000028.1"/>
</dbReference>